<evidence type="ECO:0000313" key="9">
    <source>
        <dbReference type="Proteomes" id="UP000218767"/>
    </source>
</evidence>
<evidence type="ECO:0000256" key="2">
    <source>
        <dbReference type="ARBA" id="ARBA00022840"/>
    </source>
</evidence>
<keyword evidence="3" id="KW-0805">Transcription regulation</keyword>
<dbReference type="InterPro" id="IPR027417">
    <property type="entry name" value="P-loop_NTPase"/>
</dbReference>
<dbReference type="EMBL" id="NVUL01000125">
    <property type="protein sequence ID" value="PCI73350.1"/>
    <property type="molecule type" value="Genomic_DNA"/>
</dbReference>
<name>A0A2A4WSP9_9GAMM</name>
<evidence type="ECO:0000256" key="4">
    <source>
        <dbReference type="ARBA" id="ARBA00023125"/>
    </source>
</evidence>
<dbReference type="SUPFAM" id="SSF46689">
    <property type="entry name" value="Homeodomain-like"/>
    <property type="match status" value="1"/>
</dbReference>
<dbReference type="PROSITE" id="PS00688">
    <property type="entry name" value="SIGMA54_INTERACT_3"/>
    <property type="match status" value="1"/>
</dbReference>
<dbReference type="GO" id="GO:0005524">
    <property type="term" value="F:ATP binding"/>
    <property type="evidence" value="ECO:0007669"/>
    <property type="project" value="UniProtKB-KW"/>
</dbReference>
<dbReference type="PANTHER" id="PTHR32071:SF117">
    <property type="entry name" value="PTS-DEPENDENT DIHYDROXYACETONE KINASE OPERON REGULATORY PROTEIN-RELATED"/>
    <property type="match status" value="1"/>
</dbReference>
<dbReference type="PROSITE" id="PS00675">
    <property type="entry name" value="SIGMA54_INTERACT_1"/>
    <property type="match status" value="1"/>
</dbReference>
<feature type="region of interest" description="Disordered" evidence="6">
    <location>
        <begin position="488"/>
        <end position="521"/>
    </location>
</feature>
<keyword evidence="2" id="KW-0067">ATP-binding</keyword>
<proteinExistence type="predicted"/>
<keyword evidence="1" id="KW-0547">Nucleotide-binding</keyword>
<dbReference type="InterPro" id="IPR025943">
    <property type="entry name" value="Sigma_54_int_dom_ATP-bd_2"/>
</dbReference>
<dbReference type="InterPro" id="IPR003593">
    <property type="entry name" value="AAA+_ATPase"/>
</dbReference>
<sequence length="521" mass="57952">MIENAQILLIDDDDESSQNLRTVLAFLGESITPSNSAAWQIRVKESGLKSSQFSAAIIANCREKKLASLIQELHTWEEGLPFILVGEQHLPEELDSKLLSCITAQLPAKLSYQPLLDALHKAKIFHEHFNRLRDFDGVRDFNMFRSLVGESDALQKVRYMMGQVACKEVSVLITGESGTGKEVVARNLHLNSNRSEKPFIPINCGAIPRELLESELFGHEKGAFTGAIASRAGRFELADGGTLFLDEIGDMPLSMQVKLLRVLQERSFERVGGVNTLQADVRILAATHKDLEEMIERGEFRQDLYYRINVFPIEMPSLRERPEDIPLLLNELITIMESEKRGSIRFNSAAIKSLCNYEWPGNVRELANLVERMAILYPHGIVGVENLPEKFRKYSDDSAALSLSSTDLDASREASVVPLQKRPAQNDTAALESGSGLLPLSGIDLKEYLSNLEKDLIEKALSDSSGVVARAAERLQLGRTTLVEKMRKYNLQKPQESESQPSSVEEVEASNVAGKNQSASD</sequence>
<dbReference type="CDD" id="cd00009">
    <property type="entry name" value="AAA"/>
    <property type="match status" value="1"/>
</dbReference>
<protein>
    <submittedName>
        <fullName evidence="8">Sigma-54-dependent Fis family transcriptional regulator</fullName>
    </submittedName>
</protein>
<dbReference type="InterPro" id="IPR010518">
    <property type="entry name" value="FleQ"/>
</dbReference>
<dbReference type="PROSITE" id="PS50045">
    <property type="entry name" value="SIGMA54_INTERACT_4"/>
    <property type="match status" value="1"/>
</dbReference>
<dbReference type="PRINTS" id="PR01590">
    <property type="entry name" value="HTHFIS"/>
</dbReference>
<dbReference type="InterPro" id="IPR025662">
    <property type="entry name" value="Sigma_54_int_dom_ATP-bd_1"/>
</dbReference>
<dbReference type="InterPro" id="IPR058031">
    <property type="entry name" value="AAA_lid_NorR"/>
</dbReference>
<evidence type="ECO:0000256" key="1">
    <source>
        <dbReference type="ARBA" id="ARBA00022741"/>
    </source>
</evidence>
<keyword evidence="5" id="KW-0804">Transcription</keyword>
<dbReference type="AlphaFoldDB" id="A0A2A4WSP9"/>
<reference evidence="9" key="1">
    <citation type="submission" date="2017-08" db="EMBL/GenBank/DDBJ databases">
        <title>A dynamic microbial community with high functional redundancy inhabits the cold, oxic subseafloor aquifer.</title>
        <authorList>
            <person name="Tully B.J."/>
            <person name="Wheat C.G."/>
            <person name="Glazer B.T."/>
            <person name="Huber J.A."/>
        </authorList>
    </citation>
    <scope>NUCLEOTIDE SEQUENCE [LARGE SCALE GENOMIC DNA]</scope>
</reference>
<dbReference type="GO" id="GO:0006355">
    <property type="term" value="P:regulation of DNA-templated transcription"/>
    <property type="evidence" value="ECO:0007669"/>
    <property type="project" value="InterPro"/>
</dbReference>
<dbReference type="Proteomes" id="UP000218767">
    <property type="component" value="Unassembled WGS sequence"/>
</dbReference>
<feature type="domain" description="Sigma-54 factor interaction" evidence="7">
    <location>
        <begin position="147"/>
        <end position="375"/>
    </location>
</feature>
<dbReference type="Pfam" id="PF02954">
    <property type="entry name" value="HTH_8"/>
    <property type="match status" value="1"/>
</dbReference>
<dbReference type="PROSITE" id="PS00676">
    <property type="entry name" value="SIGMA54_INTERACT_2"/>
    <property type="match status" value="1"/>
</dbReference>
<dbReference type="SMART" id="SM00382">
    <property type="entry name" value="AAA"/>
    <property type="match status" value="1"/>
</dbReference>
<dbReference type="InterPro" id="IPR002078">
    <property type="entry name" value="Sigma_54_int"/>
</dbReference>
<evidence type="ECO:0000259" key="7">
    <source>
        <dbReference type="PROSITE" id="PS50045"/>
    </source>
</evidence>
<dbReference type="FunFam" id="3.40.50.300:FF:000006">
    <property type="entry name" value="DNA-binding transcriptional regulator NtrC"/>
    <property type="match status" value="1"/>
</dbReference>
<dbReference type="Pfam" id="PF25601">
    <property type="entry name" value="AAA_lid_14"/>
    <property type="match status" value="1"/>
</dbReference>
<dbReference type="InterPro" id="IPR025944">
    <property type="entry name" value="Sigma_54_int_dom_CS"/>
</dbReference>
<evidence type="ECO:0000313" key="8">
    <source>
        <dbReference type="EMBL" id="PCI73350.1"/>
    </source>
</evidence>
<evidence type="ECO:0000256" key="5">
    <source>
        <dbReference type="ARBA" id="ARBA00023163"/>
    </source>
</evidence>
<dbReference type="Gene3D" id="1.10.8.60">
    <property type="match status" value="1"/>
</dbReference>
<dbReference type="InterPro" id="IPR002197">
    <property type="entry name" value="HTH_Fis"/>
</dbReference>
<dbReference type="InterPro" id="IPR009057">
    <property type="entry name" value="Homeodomain-like_sf"/>
</dbReference>
<dbReference type="Pfam" id="PF00158">
    <property type="entry name" value="Sigma54_activat"/>
    <property type="match status" value="1"/>
</dbReference>
<evidence type="ECO:0000256" key="6">
    <source>
        <dbReference type="SAM" id="MobiDB-lite"/>
    </source>
</evidence>
<dbReference type="Gene3D" id="1.10.10.60">
    <property type="entry name" value="Homeodomain-like"/>
    <property type="match status" value="1"/>
</dbReference>
<organism evidence="8 9">
    <name type="scientific">SAR86 cluster bacterium</name>
    <dbReference type="NCBI Taxonomy" id="2030880"/>
    <lineage>
        <taxon>Bacteria</taxon>
        <taxon>Pseudomonadati</taxon>
        <taxon>Pseudomonadota</taxon>
        <taxon>Gammaproteobacteria</taxon>
        <taxon>SAR86 cluster</taxon>
    </lineage>
</organism>
<accession>A0A2A4WSP9</accession>
<dbReference type="Pfam" id="PF06490">
    <property type="entry name" value="FleQ"/>
    <property type="match status" value="1"/>
</dbReference>
<dbReference type="PANTHER" id="PTHR32071">
    <property type="entry name" value="TRANSCRIPTIONAL REGULATORY PROTEIN"/>
    <property type="match status" value="1"/>
</dbReference>
<gene>
    <name evidence="8" type="ORF">COB20_16315</name>
</gene>
<comment type="caution">
    <text evidence="8">The sequence shown here is derived from an EMBL/GenBank/DDBJ whole genome shotgun (WGS) entry which is preliminary data.</text>
</comment>
<dbReference type="Gene3D" id="3.40.50.300">
    <property type="entry name" value="P-loop containing nucleotide triphosphate hydrolases"/>
    <property type="match status" value="1"/>
</dbReference>
<dbReference type="Gene3D" id="3.40.50.2300">
    <property type="match status" value="1"/>
</dbReference>
<dbReference type="SUPFAM" id="SSF52540">
    <property type="entry name" value="P-loop containing nucleoside triphosphate hydrolases"/>
    <property type="match status" value="1"/>
</dbReference>
<keyword evidence="4" id="KW-0238">DNA-binding</keyword>
<dbReference type="GO" id="GO:0043565">
    <property type="term" value="F:sequence-specific DNA binding"/>
    <property type="evidence" value="ECO:0007669"/>
    <property type="project" value="InterPro"/>
</dbReference>
<evidence type="ECO:0000256" key="3">
    <source>
        <dbReference type="ARBA" id="ARBA00023015"/>
    </source>
</evidence>